<dbReference type="RefSeq" id="WP_251739590.1">
    <property type="nucleotide sequence ID" value="NZ_JBHUOJ010000004.1"/>
</dbReference>
<comment type="caution">
    <text evidence="1">The sequence shown here is derived from an EMBL/GenBank/DDBJ whole genome shotgun (WGS) entry which is preliminary data.</text>
</comment>
<dbReference type="Proteomes" id="UP001597438">
    <property type="component" value="Unassembled WGS sequence"/>
</dbReference>
<sequence>MRSNIKVLIAIIFPVFLFGQELEKNESNVKDTTKVNMMYSPGNPESVAFNIGFFRPIGLGNSAMAEAYTYKNPGFEFTFNWFVQQHFTIGASVDYFNGMVEDRSKVGEISRTGVASLSAHLGYYKAITREWYWHVLAGYGYVSYSSKSAEDRFLEEGNMIFLRNEIGHRFTKTLAVYGKIELRNDFMDVITSRELDNYFNSNLFLNLGIGLRINLQNPDG</sequence>
<keyword evidence="2" id="KW-1185">Reference proteome</keyword>
<protein>
    <submittedName>
        <fullName evidence="1">Autotransporter domain-containing protein</fullName>
    </submittedName>
</protein>
<gene>
    <name evidence="1" type="ORF">ACFSYS_01825</name>
</gene>
<organism evidence="1 2">
    <name type="scientific">Christiangramia antarctica</name>
    <dbReference type="NCBI Taxonomy" id="2058158"/>
    <lineage>
        <taxon>Bacteria</taxon>
        <taxon>Pseudomonadati</taxon>
        <taxon>Bacteroidota</taxon>
        <taxon>Flavobacteriia</taxon>
        <taxon>Flavobacteriales</taxon>
        <taxon>Flavobacteriaceae</taxon>
        <taxon>Christiangramia</taxon>
    </lineage>
</organism>
<evidence type="ECO:0000313" key="2">
    <source>
        <dbReference type="Proteomes" id="UP001597438"/>
    </source>
</evidence>
<evidence type="ECO:0000313" key="1">
    <source>
        <dbReference type="EMBL" id="MFD2832008.1"/>
    </source>
</evidence>
<proteinExistence type="predicted"/>
<name>A0ABW5X0F8_9FLAO</name>
<reference evidence="2" key="1">
    <citation type="journal article" date="2019" name="Int. J. Syst. Evol. Microbiol.">
        <title>The Global Catalogue of Microorganisms (GCM) 10K type strain sequencing project: providing services to taxonomists for standard genome sequencing and annotation.</title>
        <authorList>
            <consortium name="The Broad Institute Genomics Platform"/>
            <consortium name="The Broad Institute Genome Sequencing Center for Infectious Disease"/>
            <person name="Wu L."/>
            <person name="Ma J."/>
        </authorList>
    </citation>
    <scope>NUCLEOTIDE SEQUENCE [LARGE SCALE GENOMIC DNA]</scope>
    <source>
        <strain evidence="2">KCTC 52925</strain>
    </source>
</reference>
<dbReference type="EMBL" id="JBHUOJ010000004">
    <property type="protein sequence ID" value="MFD2832008.1"/>
    <property type="molecule type" value="Genomic_DNA"/>
</dbReference>
<accession>A0ABW5X0F8</accession>